<sequence length="202" mass="22692">MSSSTVTGMTSARRRLAPEQRRAQLLDIGARLFADRPYEDVWIEEVAELAEVSRGLMYHYFPTKRDFFAAIVERESERLLDVTAPDSTLPVEEQVAAGLDAYFEHVASHRHGVRAINHGALSADADIRAIVERELDAQQRRIVDALDPPEGERELVGVAVRGWIAFVRAVCMDWLDHPSIAEAELRELCLRSLRGMLGGRLD</sequence>
<dbReference type="STRING" id="632772.ROP_47250"/>
<dbReference type="PATRIC" id="fig|632772.20.peg.4938"/>
<dbReference type="GO" id="GO:0000976">
    <property type="term" value="F:transcription cis-regulatory region binding"/>
    <property type="evidence" value="ECO:0007669"/>
    <property type="project" value="TreeGrafter"/>
</dbReference>
<dbReference type="EMBL" id="AP011115">
    <property type="protein sequence ID" value="BAH52972.1"/>
    <property type="molecule type" value="Genomic_DNA"/>
</dbReference>
<evidence type="ECO:0000313" key="7">
    <source>
        <dbReference type="Proteomes" id="UP000002212"/>
    </source>
</evidence>
<dbReference type="InterPro" id="IPR054129">
    <property type="entry name" value="DesT_TetR_C"/>
</dbReference>
<dbReference type="PANTHER" id="PTHR30055">
    <property type="entry name" value="HTH-TYPE TRANSCRIPTIONAL REGULATOR RUTR"/>
    <property type="match status" value="1"/>
</dbReference>
<dbReference type="Proteomes" id="UP000002212">
    <property type="component" value="Chromosome"/>
</dbReference>
<dbReference type="AlphaFoldDB" id="C1BBB9"/>
<dbReference type="PRINTS" id="PR00455">
    <property type="entry name" value="HTHTETR"/>
</dbReference>
<name>C1BBB9_RHOOB</name>
<dbReference type="SUPFAM" id="SSF46689">
    <property type="entry name" value="Homeodomain-like"/>
    <property type="match status" value="1"/>
</dbReference>
<evidence type="ECO:0000259" key="5">
    <source>
        <dbReference type="PROSITE" id="PS50977"/>
    </source>
</evidence>
<dbReference type="Gene3D" id="1.10.357.10">
    <property type="entry name" value="Tetracycline Repressor, domain 2"/>
    <property type="match status" value="1"/>
</dbReference>
<feature type="DNA-binding region" description="H-T-H motif" evidence="4">
    <location>
        <begin position="42"/>
        <end position="61"/>
    </location>
</feature>
<evidence type="ECO:0000256" key="3">
    <source>
        <dbReference type="ARBA" id="ARBA00023163"/>
    </source>
</evidence>
<dbReference type="PROSITE" id="PS50977">
    <property type="entry name" value="HTH_TETR_2"/>
    <property type="match status" value="1"/>
</dbReference>
<dbReference type="Pfam" id="PF00440">
    <property type="entry name" value="TetR_N"/>
    <property type="match status" value="1"/>
</dbReference>
<dbReference type="InterPro" id="IPR050109">
    <property type="entry name" value="HTH-type_TetR-like_transc_reg"/>
</dbReference>
<evidence type="ECO:0000256" key="1">
    <source>
        <dbReference type="ARBA" id="ARBA00023015"/>
    </source>
</evidence>
<keyword evidence="3" id="KW-0804">Transcription</keyword>
<dbReference type="PANTHER" id="PTHR30055:SF174">
    <property type="entry name" value="TRANSCRIPTIONAL REGULATORY PROTEIN (PROBABLY TETR-FAMILY)-RELATED"/>
    <property type="match status" value="1"/>
</dbReference>
<evidence type="ECO:0000256" key="2">
    <source>
        <dbReference type="ARBA" id="ARBA00023125"/>
    </source>
</evidence>
<keyword evidence="1" id="KW-0805">Transcription regulation</keyword>
<evidence type="ECO:0000256" key="4">
    <source>
        <dbReference type="PROSITE-ProRule" id="PRU00335"/>
    </source>
</evidence>
<gene>
    <name evidence="6" type="ordered locus">ROP_47250</name>
</gene>
<accession>C1BBB9</accession>
<dbReference type="InterPro" id="IPR001647">
    <property type="entry name" value="HTH_TetR"/>
</dbReference>
<proteinExistence type="predicted"/>
<protein>
    <submittedName>
        <fullName evidence="6">Putative TetR family transcriptional regulator</fullName>
    </submittedName>
</protein>
<organism evidence="6 7">
    <name type="scientific">Rhodococcus opacus (strain B4)</name>
    <dbReference type="NCBI Taxonomy" id="632772"/>
    <lineage>
        <taxon>Bacteria</taxon>
        <taxon>Bacillati</taxon>
        <taxon>Actinomycetota</taxon>
        <taxon>Actinomycetes</taxon>
        <taxon>Mycobacteriales</taxon>
        <taxon>Nocardiaceae</taxon>
        <taxon>Rhodococcus</taxon>
    </lineage>
</organism>
<keyword evidence="2 4" id="KW-0238">DNA-binding</keyword>
<dbReference type="GO" id="GO:0003700">
    <property type="term" value="F:DNA-binding transcription factor activity"/>
    <property type="evidence" value="ECO:0007669"/>
    <property type="project" value="TreeGrafter"/>
</dbReference>
<feature type="domain" description="HTH tetR-type" evidence="5">
    <location>
        <begin position="19"/>
        <end position="79"/>
    </location>
</feature>
<reference evidence="6 7" key="1">
    <citation type="submission" date="2009-03" db="EMBL/GenBank/DDBJ databases">
        <title>Comparison of the complete genome sequences of Rhodococcus erythropolis PR4 and Rhodococcus opacus B4.</title>
        <authorList>
            <person name="Takarada H."/>
            <person name="Sekine M."/>
            <person name="Hosoyama A."/>
            <person name="Yamada R."/>
            <person name="Fujisawa T."/>
            <person name="Omata S."/>
            <person name="Shimizu A."/>
            <person name="Tsukatani N."/>
            <person name="Tanikawa S."/>
            <person name="Fujita N."/>
            <person name="Harayama S."/>
        </authorList>
    </citation>
    <scope>NUCLEOTIDE SEQUENCE [LARGE SCALE GENOMIC DNA]</scope>
    <source>
        <strain evidence="6 7">B4</strain>
    </source>
</reference>
<dbReference type="InterPro" id="IPR009057">
    <property type="entry name" value="Homeodomain-like_sf"/>
</dbReference>
<evidence type="ECO:0000313" key="6">
    <source>
        <dbReference type="EMBL" id="BAH52972.1"/>
    </source>
</evidence>
<dbReference type="Pfam" id="PF21943">
    <property type="entry name" value="TetR_C_46"/>
    <property type="match status" value="1"/>
</dbReference>
<dbReference type="HOGENOM" id="CLU_069356_11_0_11"/>
<dbReference type="KEGG" id="rop:ROP_47250"/>